<feature type="compositionally biased region" description="Basic and acidic residues" evidence="2">
    <location>
        <begin position="127"/>
        <end position="146"/>
    </location>
</feature>
<evidence type="ECO:0000256" key="1">
    <source>
        <dbReference type="SAM" id="Coils"/>
    </source>
</evidence>
<proteinExistence type="predicted"/>
<feature type="coiled-coil region" evidence="1">
    <location>
        <begin position="215"/>
        <end position="320"/>
    </location>
</feature>
<name>A0A1Y2CW20_9FUNG</name>
<organism evidence="3 4">
    <name type="scientific">Rhizoclosmatium globosum</name>
    <dbReference type="NCBI Taxonomy" id="329046"/>
    <lineage>
        <taxon>Eukaryota</taxon>
        <taxon>Fungi</taxon>
        <taxon>Fungi incertae sedis</taxon>
        <taxon>Chytridiomycota</taxon>
        <taxon>Chytridiomycota incertae sedis</taxon>
        <taxon>Chytridiomycetes</taxon>
        <taxon>Chytridiales</taxon>
        <taxon>Chytriomycetaceae</taxon>
        <taxon>Rhizoclosmatium</taxon>
    </lineage>
</organism>
<sequence length="571" mass="63423">MQSNPPPTQSSFTNRLMSSITGSDGTSFSIFGRKERLVRTSAPVPVRETPVPDSSFDPDVVELYSSASLSRLERSASVGALSRDELTGSPVSGFRRPSSTTRAPHAFQADVSSTVPIPRSRSSRPAMRHEHKDSRQFELVPMERTDSLSGSSSYMLNRSTKDVERKQSNPESLRANYRGEDSLHRKPSLGSNSTVTVSNTRSATDAWNTDMESMVQELNNIITLQRLRLENAAQELEIRASKITSLENELTTSFTFKNETIDSLRRQLEVKETALETLNQQMDNLSENTASALLLKDQEIQALKSEMEMANAQHQSALESSLVAREMDAVMHSREIEELTRQLNVAFQSAETVSTLKTEVKLLQSQLSTFHEVGVIIRDPTSAADRLAELLQAKDAELTISDLEAKLEEAYKSNNLMVVEADKELNVLNKELKELRVDSEGKDIDPRDAIINSLQKELAQIKKQIEEILAVDDSTSSSNSQPKHPYVVQTAMKGALTQVSRQLVKDQLETLNQTPKQSLNPLSDSLAATSSSSALNREKTQIGVSAQETKAFVAWIRGLDKELSRVQDMLR</sequence>
<dbReference type="AlphaFoldDB" id="A0A1Y2CW20"/>
<dbReference type="Proteomes" id="UP000193642">
    <property type="component" value="Unassembled WGS sequence"/>
</dbReference>
<feature type="coiled-coil region" evidence="1">
    <location>
        <begin position="393"/>
        <end position="471"/>
    </location>
</feature>
<dbReference type="OrthoDB" id="2169443at2759"/>
<keyword evidence="1" id="KW-0175">Coiled coil</keyword>
<evidence type="ECO:0000313" key="3">
    <source>
        <dbReference type="EMBL" id="ORY51106.1"/>
    </source>
</evidence>
<reference evidence="3 4" key="1">
    <citation type="submission" date="2016-07" db="EMBL/GenBank/DDBJ databases">
        <title>Pervasive Adenine N6-methylation of Active Genes in Fungi.</title>
        <authorList>
            <consortium name="DOE Joint Genome Institute"/>
            <person name="Mondo S.J."/>
            <person name="Dannebaum R.O."/>
            <person name="Kuo R.C."/>
            <person name="Labutti K."/>
            <person name="Haridas S."/>
            <person name="Kuo A."/>
            <person name="Salamov A."/>
            <person name="Ahrendt S.R."/>
            <person name="Lipzen A."/>
            <person name="Sullivan W."/>
            <person name="Andreopoulos W.B."/>
            <person name="Clum A."/>
            <person name="Lindquist E."/>
            <person name="Daum C."/>
            <person name="Ramamoorthy G.K."/>
            <person name="Gryganskyi A."/>
            <person name="Culley D."/>
            <person name="Magnuson J.K."/>
            <person name="James T.Y."/>
            <person name="O'Malley M.A."/>
            <person name="Stajich J.E."/>
            <person name="Spatafora J.W."/>
            <person name="Visel A."/>
            <person name="Grigoriev I.V."/>
        </authorList>
    </citation>
    <scope>NUCLEOTIDE SEQUENCE [LARGE SCALE GENOMIC DNA]</scope>
    <source>
        <strain evidence="3 4">JEL800</strain>
    </source>
</reference>
<comment type="caution">
    <text evidence="3">The sequence shown here is derived from an EMBL/GenBank/DDBJ whole genome shotgun (WGS) entry which is preliminary data.</text>
</comment>
<keyword evidence="4" id="KW-1185">Reference proteome</keyword>
<feature type="compositionally biased region" description="Basic and acidic residues" evidence="2">
    <location>
        <begin position="159"/>
        <end position="168"/>
    </location>
</feature>
<protein>
    <submittedName>
        <fullName evidence="3">Uncharacterized protein</fullName>
    </submittedName>
</protein>
<gene>
    <name evidence="3" type="ORF">BCR33DRAFT_713026</name>
</gene>
<evidence type="ECO:0000313" key="4">
    <source>
        <dbReference type="Proteomes" id="UP000193642"/>
    </source>
</evidence>
<evidence type="ECO:0000256" key="2">
    <source>
        <dbReference type="SAM" id="MobiDB-lite"/>
    </source>
</evidence>
<feature type="region of interest" description="Disordered" evidence="2">
    <location>
        <begin position="1"/>
        <end position="34"/>
    </location>
</feature>
<feature type="compositionally biased region" description="Polar residues" evidence="2">
    <location>
        <begin position="147"/>
        <end position="158"/>
    </location>
</feature>
<accession>A0A1Y2CW20</accession>
<dbReference type="EMBL" id="MCGO01000006">
    <property type="protein sequence ID" value="ORY51106.1"/>
    <property type="molecule type" value="Genomic_DNA"/>
</dbReference>
<feature type="compositionally biased region" description="Polar residues" evidence="2">
    <location>
        <begin position="9"/>
        <end position="29"/>
    </location>
</feature>
<feature type="region of interest" description="Disordered" evidence="2">
    <location>
        <begin position="74"/>
        <end position="197"/>
    </location>
</feature>